<dbReference type="PANTHER" id="PTHR30273">
    <property type="entry name" value="PERIPLASMIC SIGNAL SENSOR AND SIGMA FACTOR ACTIVATOR FECR-RELATED"/>
    <property type="match status" value="1"/>
</dbReference>
<dbReference type="Gene3D" id="2.60.120.1440">
    <property type="match status" value="1"/>
</dbReference>
<dbReference type="InterPro" id="IPR012373">
    <property type="entry name" value="Ferrdict_sens_TM"/>
</dbReference>
<dbReference type="Pfam" id="PF04773">
    <property type="entry name" value="FecR"/>
    <property type="match status" value="1"/>
</dbReference>
<feature type="domain" description="FecR protein" evidence="2">
    <location>
        <begin position="124"/>
        <end position="206"/>
    </location>
</feature>
<dbReference type="PANTHER" id="PTHR30273:SF2">
    <property type="entry name" value="PROTEIN FECR"/>
    <property type="match status" value="1"/>
</dbReference>
<reference evidence="5" key="1">
    <citation type="submission" date="2016-10" db="EMBL/GenBank/DDBJ databases">
        <authorList>
            <person name="Varghese N."/>
            <person name="Submissions S."/>
        </authorList>
    </citation>
    <scope>NUCLEOTIDE SEQUENCE [LARGE SCALE GENOMIC DNA]</scope>
    <source>
        <strain evidence="5">DSM 25811 / CCM 8410 / LMG 26954 / E90</strain>
    </source>
</reference>
<accession>A0A1G6SL63</accession>
<dbReference type="Pfam" id="PF16344">
    <property type="entry name" value="FecR_C"/>
    <property type="match status" value="1"/>
</dbReference>
<sequence>MEMSPELLQRFFAGDCSQEQEAAIRAWLVKHPEVLAPYMTEQSWEQFQAGDTIPAGASERMRRYLLRKMRRRTRYLQWSAAAAVLVLLAGLAYFQMLQKEQPLVQEPVAMTCLQVANTSFVVKNIKLPDGSQVALAGGSVLEYDSVFSERRDVALSGNASFSVAKDQSKPFCVHTRNINVTALGTVFSIENKDSLFTSVRLLEGKVVIKKEPHIAQKIEAVFLVPGQELLFNNSDFSNRVQRFGDKPRNERVDTDLFTGPNTAVLELDNEPMAEVFKKIEQLYHLKIDFKGSEVKDMRFTGMYRPSSETIEQFLNTLVLLNHLKIEKTKTGFRIRADE</sequence>
<evidence type="ECO:0000313" key="5">
    <source>
        <dbReference type="Proteomes" id="UP000198757"/>
    </source>
</evidence>
<dbReference type="Gene3D" id="3.55.50.30">
    <property type="match status" value="1"/>
</dbReference>
<evidence type="ECO:0000313" key="4">
    <source>
        <dbReference type="EMBL" id="SDD16865.1"/>
    </source>
</evidence>
<dbReference type="RefSeq" id="WP_090390564.1">
    <property type="nucleotide sequence ID" value="NZ_FMZO01000006.1"/>
</dbReference>
<name>A0A1G6SL63_NIADE</name>
<organism evidence="4 5">
    <name type="scientific">Niabella drilacis (strain DSM 25811 / CCM 8410 / CCUG 62505 / LMG 26954 / E90)</name>
    <dbReference type="NCBI Taxonomy" id="1285928"/>
    <lineage>
        <taxon>Bacteria</taxon>
        <taxon>Pseudomonadati</taxon>
        <taxon>Bacteroidota</taxon>
        <taxon>Chitinophagia</taxon>
        <taxon>Chitinophagales</taxon>
        <taxon>Chitinophagaceae</taxon>
        <taxon>Niabella</taxon>
    </lineage>
</organism>
<proteinExistence type="predicted"/>
<feature type="domain" description="Protein FecR C-terminal" evidence="3">
    <location>
        <begin position="265"/>
        <end position="328"/>
    </location>
</feature>
<evidence type="ECO:0000259" key="3">
    <source>
        <dbReference type="Pfam" id="PF16344"/>
    </source>
</evidence>
<gene>
    <name evidence="4" type="ORF">SAMN04487894_106249</name>
</gene>
<dbReference type="OrthoDB" id="934696at2"/>
<keyword evidence="1" id="KW-0472">Membrane</keyword>
<keyword evidence="1" id="KW-0812">Transmembrane</keyword>
<dbReference type="STRING" id="1285928.SAMN04487894_106249"/>
<keyword evidence="5" id="KW-1185">Reference proteome</keyword>
<dbReference type="GO" id="GO:0016989">
    <property type="term" value="F:sigma factor antagonist activity"/>
    <property type="evidence" value="ECO:0007669"/>
    <property type="project" value="TreeGrafter"/>
</dbReference>
<dbReference type="EMBL" id="FMZO01000006">
    <property type="protein sequence ID" value="SDD16865.1"/>
    <property type="molecule type" value="Genomic_DNA"/>
</dbReference>
<dbReference type="AlphaFoldDB" id="A0A1G6SL63"/>
<feature type="transmembrane region" description="Helical" evidence="1">
    <location>
        <begin position="75"/>
        <end position="94"/>
    </location>
</feature>
<protein>
    <submittedName>
        <fullName evidence="4">FecR family protein</fullName>
    </submittedName>
</protein>
<dbReference type="InterPro" id="IPR032508">
    <property type="entry name" value="FecR_C"/>
</dbReference>
<keyword evidence="1" id="KW-1133">Transmembrane helix</keyword>
<dbReference type="Proteomes" id="UP000198757">
    <property type="component" value="Unassembled WGS sequence"/>
</dbReference>
<dbReference type="PIRSF" id="PIRSF018266">
    <property type="entry name" value="FecR"/>
    <property type="match status" value="1"/>
</dbReference>
<evidence type="ECO:0000256" key="1">
    <source>
        <dbReference type="SAM" id="Phobius"/>
    </source>
</evidence>
<evidence type="ECO:0000259" key="2">
    <source>
        <dbReference type="Pfam" id="PF04773"/>
    </source>
</evidence>
<dbReference type="InterPro" id="IPR006860">
    <property type="entry name" value="FecR"/>
</dbReference>